<dbReference type="Proteomes" id="UP000051330">
    <property type="component" value="Unassembled WGS sequence"/>
</dbReference>
<dbReference type="GO" id="GO:0003700">
    <property type="term" value="F:DNA-binding transcription factor activity"/>
    <property type="evidence" value="ECO:0007669"/>
    <property type="project" value="TreeGrafter"/>
</dbReference>
<dbReference type="STRING" id="1423792.FD09_GL003001"/>
<dbReference type="InterPro" id="IPR001647">
    <property type="entry name" value="HTH_TetR"/>
</dbReference>
<evidence type="ECO:0000259" key="6">
    <source>
        <dbReference type="PROSITE" id="PS50977"/>
    </source>
</evidence>
<dbReference type="InterPro" id="IPR050109">
    <property type="entry name" value="HTH-type_TetR-like_transc_reg"/>
</dbReference>
<dbReference type="PRINTS" id="PR00400">
    <property type="entry name" value="TETREPRESSOR"/>
</dbReference>
<reference evidence="7 8" key="1">
    <citation type="journal article" date="2015" name="Genome Announc.">
        <title>Expanding the biotechnology potential of lactobacilli through comparative genomics of 213 strains and associated genera.</title>
        <authorList>
            <person name="Sun Z."/>
            <person name="Harris H.M."/>
            <person name="McCann A."/>
            <person name="Guo C."/>
            <person name="Argimon S."/>
            <person name="Zhang W."/>
            <person name="Yang X."/>
            <person name="Jeffery I.B."/>
            <person name="Cooney J.C."/>
            <person name="Kagawa T.F."/>
            <person name="Liu W."/>
            <person name="Song Y."/>
            <person name="Salvetti E."/>
            <person name="Wrobel A."/>
            <person name="Rasinkangas P."/>
            <person name="Parkhill J."/>
            <person name="Rea M.C."/>
            <person name="O'Sullivan O."/>
            <person name="Ritari J."/>
            <person name="Douillard F.P."/>
            <person name="Paul Ross R."/>
            <person name="Yang R."/>
            <person name="Briner A.E."/>
            <person name="Felis G.E."/>
            <person name="de Vos W.M."/>
            <person name="Barrangou R."/>
            <person name="Klaenhammer T.R."/>
            <person name="Caufield P.W."/>
            <person name="Cui Y."/>
            <person name="Zhang H."/>
            <person name="O'Toole P.W."/>
        </authorList>
    </citation>
    <scope>NUCLEOTIDE SEQUENCE [LARGE SCALE GENOMIC DNA]</scope>
    <source>
        <strain evidence="7 8">DSM 12744</strain>
    </source>
</reference>
<keyword evidence="2" id="KW-0805">Transcription regulation</keyword>
<evidence type="ECO:0000313" key="8">
    <source>
        <dbReference type="Proteomes" id="UP000051330"/>
    </source>
</evidence>
<name>A0A0R1N4E3_9LACO</name>
<accession>A0A0R1N4E3</accession>
<dbReference type="OrthoDB" id="494991at2"/>
<dbReference type="SUPFAM" id="SSF46689">
    <property type="entry name" value="Homeodomain-like"/>
    <property type="match status" value="1"/>
</dbReference>
<feature type="domain" description="HTH tetR-type" evidence="6">
    <location>
        <begin position="10"/>
        <end position="70"/>
    </location>
</feature>
<evidence type="ECO:0000256" key="5">
    <source>
        <dbReference type="PROSITE-ProRule" id="PRU00335"/>
    </source>
</evidence>
<gene>
    <name evidence="7" type="ORF">FD09_GL003001</name>
</gene>
<dbReference type="InterPro" id="IPR036271">
    <property type="entry name" value="Tet_transcr_reg_TetR-rel_C_sf"/>
</dbReference>
<dbReference type="GO" id="GO:0000976">
    <property type="term" value="F:transcription cis-regulatory region binding"/>
    <property type="evidence" value="ECO:0007669"/>
    <property type="project" value="TreeGrafter"/>
</dbReference>
<dbReference type="AlphaFoldDB" id="A0A0R1N4E3"/>
<protein>
    <submittedName>
        <fullName evidence="7">Transcriptional regulator</fullName>
    </submittedName>
</protein>
<keyword evidence="4" id="KW-0804">Transcription</keyword>
<evidence type="ECO:0000256" key="4">
    <source>
        <dbReference type="ARBA" id="ARBA00023163"/>
    </source>
</evidence>
<organism evidence="7 8">
    <name type="scientific">Schleiferilactobacillus perolens DSM 12744</name>
    <dbReference type="NCBI Taxonomy" id="1423792"/>
    <lineage>
        <taxon>Bacteria</taxon>
        <taxon>Bacillati</taxon>
        <taxon>Bacillota</taxon>
        <taxon>Bacilli</taxon>
        <taxon>Lactobacillales</taxon>
        <taxon>Lactobacillaceae</taxon>
        <taxon>Schleiferilactobacillus</taxon>
    </lineage>
</organism>
<dbReference type="PANTHER" id="PTHR30055">
    <property type="entry name" value="HTH-TYPE TRANSCRIPTIONAL REGULATOR RUTR"/>
    <property type="match status" value="1"/>
</dbReference>
<comment type="caution">
    <text evidence="7">The sequence shown here is derived from an EMBL/GenBank/DDBJ whole genome shotgun (WGS) entry which is preliminary data.</text>
</comment>
<keyword evidence="3 5" id="KW-0238">DNA-binding</keyword>
<dbReference type="PANTHER" id="PTHR30055:SF151">
    <property type="entry name" value="TRANSCRIPTIONAL REGULATORY PROTEIN"/>
    <property type="match status" value="1"/>
</dbReference>
<dbReference type="EMBL" id="AZEC01000008">
    <property type="protein sequence ID" value="KRL12418.1"/>
    <property type="molecule type" value="Genomic_DNA"/>
</dbReference>
<dbReference type="InterPro" id="IPR009057">
    <property type="entry name" value="Homeodomain-like_sf"/>
</dbReference>
<dbReference type="Gene3D" id="1.10.357.10">
    <property type="entry name" value="Tetracycline Repressor, domain 2"/>
    <property type="match status" value="1"/>
</dbReference>
<evidence type="ECO:0000256" key="1">
    <source>
        <dbReference type="ARBA" id="ARBA00022491"/>
    </source>
</evidence>
<dbReference type="PROSITE" id="PS50977">
    <property type="entry name" value="HTH_TETR_2"/>
    <property type="match status" value="1"/>
</dbReference>
<dbReference type="InterPro" id="IPR004111">
    <property type="entry name" value="Repressor_TetR_C"/>
</dbReference>
<feature type="DNA-binding region" description="H-T-H motif" evidence="5">
    <location>
        <begin position="33"/>
        <end position="52"/>
    </location>
</feature>
<evidence type="ECO:0000313" key="7">
    <source>
        <dbReference type="EMBL" id="KRL12418.1"/>
    </source>
</evidence>
<dbReference type="SUPFAM" id="SSF48498">
    <property type="entry name" value="Tetracyclin repressor-like, C-terminal domain"/>
    <property type="match status" value="1"/>
</dbReference>
<proteinExistence type="predicted"/>
<dbReference type="GO" id="GO:0046677">
    <property type="term" value="P:response to antibiotic"/>
    <property type="evidence" value="ECO:0007669"/>
    <property type="project" value="InterPro"/>
</dbReference>
<dbReference type="Pfam" id="PF00440">
    <property type="entry name" value="TetR_N"/>
    <property type="match status" value="1"/>
</dbReference>
<sequence>MKPAKPTRDTLSRSYILQTALALIDQKNLQQFSMRKLGQEMGVSPMAVYRYFPNQGALFDALVELIWQNALTLKSESTNGSWQAQVIRLMSQLRQTLLAHPHVLPLISTHPLTTESEFTLAEEFVTSLQSEGLTIQPTTVFLINSLTAYTLGFVWAEAVEPADGGKTDPQLLENLQTRSDVLHQLMKPILDNQFTSDQQFLMGINALLSGWQ</sequence>
<dbReference type="PATRIC" id="fig|1423792.3.peg.3083"/>
<evidence type="ECO:0000256" key="3">
    <source>
        <dbReference type="ARBA" id="ARBA00023125"/>
    </source>
</evidence>
<dbReference type="RefSeq" id="WP_057820818.1">
    <property type="nucleotide sequence ID" value="NZ_AZEC01000008.1"/>
</dbReference>
<dbReference type="GO" id="GO:0045892">
    <property type="term" value="P:negative regulation of DNA-templated transcription"/>
    <property type="evidence" value="ECO:0007669"/>
    <property type="project" value="InterPro"/>
</dbReference>
<dbReference type="InterPro" id="IPR003012">
    <property type="entry name" value="Tet_transcr_reg_TetR"/>
</dbReference>
<keyword evidence="1" id="KW-0678">Repressor</keyword>
<keyword evidence="8" id="KW-1185">Reference proteome</keyword>
<dbReference type="Pfam" id="PF02909">
    <property type="entry name" value="TetR_C_1"/>
    <property type="match status" value="1"/>
</dbReference>
<evidence type="ECO:0000256" key="2">
    <source>
        <dbReference type="ARBA" id="ARBA00023015"/>
    </source>
</evidence>